<protein>
    <submittedName>
        <fullName evidence="1">Uncharacterized protein</fullName>
    </submittedName>
</protein>
<reference evidence="1" key="2">
    <citation type="journal article" date="2015" name="Fish Shellfish Immunol.">
        <title>Early steps in the European eel (Anguilla anguilla)-Vibrio vulnificus interaction in the gills: Role of the RtxA13 toxin.</title>
        <authorList>
            <person name="Callol A."/>
            <person name="Pajuelo D."/>
            <person name="Ebbesson L."/>
            <person name="Teles M."/>
            <person name="MacKenzie S."/>
            <person name="Amaro C."/>
        </authorList>
    </citation>
    <scope>NUCLEOTIDE SEQUENCE</scope>
</reference>
<dbReference type="EMBL" id="GBXM01010923">
    <property type="protein sequence ID" value="JAH97654.1"/>
    <property type="molecule type" value="Transcribed_RNA"/>
</dbReference>
<evidence type="ECO:0000313" key="1">
    <source>
        <dbReference type="EMBL" id="JAH97654.1"/>
    </source>
</evidence>
<name>A0A0E9X4W7_ANGAN</name>
<sequence length="66" mass="7227">MGWPCISYIHFGLESSAFHLEVASVVLLGSDLLGLISHHFSLPASMKPFGKGSKWILLCTYKTLSC</sequence>
<proteinExistence type="predicted"/>
<organism evidence="1">
    <name type="scientific">Anguilla anguilla</name>
    <name type="common">European freshwater eel</name>
    <name type="synonym">Muraena anguilla</name>
    <dbReference type="NCBI Taxonomy" id="7936"/>
    <lineage>
        <taxon>Eukaryota</taxon>
        <taxon>Metazoa</taxon>
        <taxon>Chordata</taxon>
        <taxon>Craniata</taxon>
        <taxon>Vertebrata</taxon>
        <taxon>Euteleostomi</taxon>
        <taxon>Actinopterygii</taxon>
        <taxon>Neopterygii</taxon>
        <taxon>Teleostei</taxon>
        <taxon>Anguilliformes</taxon>
        <taxon>Anguillidae</taxon>
        <taxon>Anguilla</taxon>
    </lineage>
</organism>
<dbReference type="AlphaFoldDB" id="A0A0E9X4W7"/>
<accession>A0A0E9X4W7</accession>
<reference evidence="1" key="1">
    <citation type="submission" date="2014-11" db="EMBL/GenBank/DDBJ databases">
        <authorList>
            <person name="Amaro Gonzalez C."/>
        </authorList>
    </citation>
    <scope>NUCLEOTIDE SEQUENCE</scope>
</reference>